<organism evidence="1">
    <name type="scientific">Siphoviridae sp. ctDXu9</name>
    <dbReference type="NCBI Taxonomy" id="2825387"/>
    <lineage>
        <taxon>Viruses</taxon>
        <taxon>Duplodnaviria</taxon>
        <taxon>Heunggongvirae</taxon>
        <taxon>Uroviricota</taxon>
        <taxon>Caudoviricetes</taxon>
    </lineage>
</organism>
<dbReference type="Pfam" id="PF19670">
    <property type="entry name" value="DUF6173"/>
    <property type="match status" value="1"/>
</dbReference>
<accession>A0A8S5VD35</accession>
<protein>
    <submittedName>
        <fullName evidence="1">Uncharacterized protein</fullName>
    </submittedName>
</protein>
<proteinExistence type="predicted"/>
<evidence type="ECO:0000313" key="1">
    <source>
        <dbReference type="EMBL" id="DAG04629.1"/>
    </source>
</evidence>
<dbReference type="EMBL" id="BK016244">
    <property type="protein sequence ID" value="DAG04629.1"/>
    <property type="molecule type" value="Genomic_DNA"/>
</dbReference>
<dbReference type="InterPro" id="IPR046171">
    <property type="entry name" value="DUF6173"/>
</dbReference>
<name>A0A8S5VD35_9CAUD</name>
<reference evidence="1" key="1">
    <citation type="journal article" date="2021" name="Proc. Natl. Acad. Sci. U.S.A.">
        <title>A Catalog of Tens of Thousands of Viruses from Human Metagenomes Reveals Hidden Associations with Chronic Diseases.</title>
        <authorList>
            <person name="Tisza M.J."/>
            <person name="Buck C.B."/>
        </authorList>
    </citation>
    <scope>NUCLEOTIDE SEQUENCE</scope>
    <source>
        <strain evidence="1">CtDXu9</strain>
    </source>
</reference>
<sequence length="127" mass="14586">MDMHNIVNGFYENIEERRLHMKQELSADIQNENTAPVIAQKLYEALCSYQESLPDEDDMVLAVAHFGETVNIIVNKVGYIGYNLIVFYGEDSYGKPQKLIQHINQLDFLLSAQPKEIPEAPRRQIGF</sequence>